<evidence type="ECO:0008006" key="4">
    <source>
        <dbReference type="Google" id="ProtNLM"/>
    </source>
</evidence>
<dbReference type="RefSeq" id="WP_009048010.1">
    <property type="nucleotide sequence ID" value="NZ_CM001490.1"/>
</dbReference>
<feature type="region of interest" description="Disordered" evidence="1">
    <location>
        <begin position="1"/>
        <end position="26"/>
    </location>
</feature>
<proteinExistence type="predicted"/>
<evidence type="ECO:0000256" key="1">
    <source>
        <dbReference type="SAM" id="MobiDB-lite"/>
    </source>
</evidence>
<dbReference type="Proteomes" id="UP000003790">
    <property type="component" value="Chromosome"/>
</dbReference>
<organism evidence="2 3">
    <name type="scientific">Pseudomonas chlororaphis O6</name>
    <dbReference type="NCBI Taxonomy" id="1037915"/>
    <lineage>
        <taxon>Bacteria</taxon>
        <taxon>Pseudomonadati</taxon>
        <taxon>Pseudomonadota</taxon>
        <taxon>Gammaproteobacteria</taxon>
        <taxon>Pseudomonadales</taxon>
        <taxon>Pseudomonadaceae</taxon>
        <taxon>Pseudomonas</taxon>
    </lineage>
</organism>
<accession>A0AB33WM41</accession>
<evidence type="ECO:0000313" key="3">
    <source>
        <dbReference type="Proteomes" id="UP000003790"/>
    </source>
</evidence>
<dbReference type="EMBL" id="AHOT01000027">
    <property type="protein sequence ID" value="EIM14121.1"/>
    <property type="molecule type" value="Genomic_DNA"/>
</dbReference>
<sequence length="143" mass="16275">MSALREAQFEYDERLPPPVSEESQAEAEWLETNAERLTLGYRIEWGYRKADRGEVTQADYWQALQDLANQRQKDGEDEIDAFGQLLALAGNFGSSGRMFDLQVYLLGSKTARKEVALELLRPHAAKAVALQAEQDELEREIGW</sequence>
<evidence type="ECO:0000313" key="2">
    <source>
        <dbReference type="EMBL" id="EIM14121.1"/>
    </source>
</evidence>
<dbReference type="AlphaFoldDB" id="A0AB33WM41"/>
<comment type="caution">
    <text evidence="2">The sequence shown here is derived from an EMBL/GenBank/DDBJ whole genome shotgun (WGS) entry which is preliminary data.</text>
</comment>
<reference evidence="2 3" key="1">
    <citation type="journal article" date="2012" name="PLoS Genet.">
        <title>Comparative Genomics of Plant-Associated Pseudomonas spp.: Insights into Diversity and Inheritance of Traits Involved in Multitrophic Interactions.</title>
        <authorList>
            <person name="Loper J.E."/>
            <person name="Hassan K.A."/>
            <person name="Mavrodi D.V."/>
            <person name="Davis E.W.II."/>
            <person name="Lim C.K."/>
            <person name="Shaffer B.T."/>
            <person name="Elbourne L.D."/>
            <person name="Stockwell V.O."/>
            <person name="Hartney S.L."/>
            <person name="Breakwell K."/>
            <person name="Henkels M.D."/>
            <person name="Tetu S.G."/>
            <person name="Rangel L.I."/>
            <person name="Kidarsa T.A."/>
            <person name="Wilson N.L."/>
            <person name="van de Mortel J.E."/>
            <person name="Song C."/>
            <person name="Blumhagen R."/>
            <person name="Radune D."/>
            <person name="Hostetler J.B."/>
            <person name="Brinkac L.M."/>
            <person name="Durkin A.S."/>
            <person name="Kluepfel D.A."/>
            <person name="Wechter W.P."/>
            <person name="Anderson A.J."/>
            <person name="Kim Y.C."/>
            <person name="Pierson L.S.III."/>
            <person name="Pierson E.A."/>
            <person name="Lindow S.E."/>
            <person name="Kobayashi D.Y."/>
            <person name="Raaijmakers J.M."/>
            <person name="Weller D.M."/>
            <person name="Thomashow L.S."/>
            <person name="Allen A.E."/>
            <person name="Paulsen I.T."/>
        </authorList>
    </citation>
    <scope>NUCLEOTIDE SEQUENCE [LARGE SCALE GENOMIC DNA]</scope>
    <source>
        <strain evidence="2 3">O6</strain>
    </source>
</reference>
<name>A0AB33WM41_9PSED</name>
<gene>
    <name evidence="2" type="ORF">PchlO6_2114</name>
</gene>
<protein>
    <recommendedName>
        <fullName evidence="4">Lipoprotein</fullName>
    </recommendedName>
</protein>